<dbReference type="AlphaFoldDB" id="A0A4Y4F261"/>
<dbReference type="OrthoDB" id="5778696at2"/>
<dbReference type="RefSeq" id="WP_141317242.1">
    <property type="nucleotide sequence ID" value="NZ_BJOC01000003.1"/>
</dbReference>
<dbReference type="Pfam" id="PF06097">
    <property type="entry name" value="DUF945"/>
    <property type="match status" value="1"/>
</dbReference>
<comment type="caution">
    <text evidence="1">The sequence shown here is derived from an EMBL/GenBank/DDBJ whole genome shotgun (WGS) entry which is preliminary data.</text>
</comment>
<organism evidence="1 2">
    <name type="scientific">Halomonas halmophila</name>
    <dbReference type="NCBI Taxonomy" id="252"/>
    <lineage>
        <taxon>Bacteria</taxon>
        <taxon>Pseudomonadati</taxon>
        <taxon>Pseudomonadota</taxon>
        <taxon>Gammaproteobacteria</taxon>
        <taxon>Oceanospirillales</taxon>
        <taxon>Halomonadaceae</taxon>
        <taxon>Halomonas</taxon>
    </lineage>
</organism>
<proteinExistence type="predicted"/>
<keyword evidence="2" id="KW-1185">Reference proteome</keyword>
<evidence type="ECO:0000313" key="1">
    <source>
        <dbReference type="EMBL" id="GED21228.1"/>
    </source>
</evidence>
<evidence type="ECO:0000313" key="2">
    <source>
        <dbReference type="Proteomes" id="UP000319812"/>
    </source>
</evidence>
<reference evidence="1 2" key="1">
    <citation type="submission" date="2019-06" db="EMBL/GenBank/DDBJ databases">
        <title>Whole genome shotgun sequence of Halomonas halmophila NBRC 15537.</title>
        <authorList>
            <person name="Hosoyama A."/>
            <person name="Uohara A."/>
            <person name="Ohji S."/>
            <person name="Ichikawa N."/>
        </authorList>
    </citation>
    <scope>NUCLEOTIDE SEQUENCE [LARGE SCALE GENOMIC DNA]</scope>
    <source>
        <strain evidence="1 2">NBRC 15537</strain>
    </source>
</reference>
<dbReference type="EMBL" id="BJOC01000003">
    <property type="protein sequence ID" value="GED21228.1"/>
    <property type="molecule type" value="Genomic_DNA"/>
</dbReference>
<dbReference type="Proteomes" id="UP000319812">
    <property type="component" value="Unassembled WGS sequence"/>
</dbReference>
<name>A0A4Y4F261_9GAMM</name>
<evidence type="ECO:0008006" key="3">
    <source>
        <dbReference type="Google" id="ProtNLM"/>
    </source>
</evidence>
<protein>
    <recommendedName>
        <fullName evidence="3">DUF945 domain-containing protein</fullName>
    </recommendedName>
</protein>
<gene>
    <name evidence="1" type="ORF">HHA01_02050</name>
</gene>
<accession>A0A4Y4F261</accession>
<dbReference type="InterPro" id="IPR010352">
    <property type="entry name" value="DUF945"/>
</dbReference>
<sequence length="409" mass="45515">MRKERLIVPVILGVALAWAVAQTIASLMFERELVRAIRDLQARGELSIWRREADQGWLTSSGVIELAPLFGDLWHLEIHYHARHGLLSTRMEGSLDPHLDGVAEEAAIRPAWEARYHLLSGTFDGSMELAPLEVRQEERTFTLRGTRFAVQGEFGNWRGRAHVESARLEDGNTMLEAGPITLESRYAYVDGAYHFTQRDLLKVNGLSWRSPDLALNAEQLVLHSKTELDEEELRVRAELGLGQVMSADQVLLEGSMVGELSRLDADALRSLLAHLKSATARGGAGLRGRDLLAYLADDIRRLMSDSPRFDLSEVDLDSPMLGLTLNGEGALIFDGRDLSALEPELLYTEAEQGAWRERLDGDFLWQDLPAVVSLWLGLPLDTDDLQLDVVSGQVRLNGRPLSAFSPPLP</sequence>